<feature type="chain" id="PRO_5029796858" evidence="2">
    <location>
        <begin position="23"/>
        <end position="255"/>
    </location>
</feature>
<name>A0A7J5E0X8_NOCSI</name>
<dbReference type="EMBL" id="WBVM01000001">
    <property type="protein sequence ID" value="KAB2811905.1"/>
    <property type="molecule type" value="Genomic_DNA"/>
</dbReference>
<feature type="signal peptide" evidence="2">
    <location>
        <begin position="1"/>
        <end position="22"/>
    </location>
</feature>
<evidence type="ECO:0000256" key="1">
    <source>
        <dbReference type="SAM" id="MobiDB-lite"/>
    </source>
</evidence>
<dbReference type="Proteomes" id="UP000449906">
    <property type="component" value="Unassembled WGS sequence"/>
</dbReference>
<dbReference type="RefSeq" id="WP_151579326.1">
    <property type="nucleotide sequence ID" value="NZ_WBVM01000001.1"/>
</dbReference>
<proteinExistence type="predicted"/>
<reference evidence="3 4" key="1">
    <citation type="submission" date="2019-09" db="EMBL/GenBank/DDBJ databases">
        <title>Pimelobacter sp. isolated from Paulinella.</title>
        <authorList>
            <person name="Jeong S.E."/>
        </authorList>
    </citation>
    <scope>NUCLEOTIDE SEQUENCE [LARGE SCALE GENOMIC DNA]</scope>
    <source>
        <strain evidence="3 4">Pch-N</strain>
    </source>
</reference>
<keyword evidence="2" id="KW-0732">Signal</keyword>
<organism evidence="3 4">
    <name type="scientific">Nocardioides simplex</name>
    <name type="common">Arthrobacter simplex</name>
    <dbReference type="NCBI Taxonomy" id="2045"/>
    <lineage>
        <taxon>Bacteria</taxon>
        <taxon>Bacillati</taxon>
        <taxon>Actinomycetota</taxon>
        <taxon>Actinomycetes</taxon>
        <taxon>Propionibacteriales</taxon>
        <taxon>Nocardioidaceae</taxon>
        <taxon>Pimelobacter</taxon>
    </lineage>
</organism>
<sequence length="255" mass="28310">MAARGVLALVCGLLLTAGCSSVGPGPSPDEPTGAGSRVATGDPQVLQDVVDSVFTLPGRAQLRRMRVNRFVHNWGLERCGGKPPPLDGTSDRYEQGLYPDLDLIREKGFIEPDEKFTYGREECQIGDVVAQRMPTFRDWLGLTVPWDEITQSVLQDESLIPVKATMATCLRVRTRLEVSDEDPALSYMGSVNKAVLEDYSTQKIMKYSVPFADCGEDYYATLARLLEKKRPALIERHREVLEKFAAELVEVGYVP</sequence>
<dbReference type="PROSITE" id="PS51257">
    <property type="entry name" value="PROKAR_LIPOPROTEIN"/>
    <property type="match status" value="1"/>
</dbReference>
<evidence type="ECO:0000256" key="2">
    <source>
        <dbReference type="SAM" id="SignalP"/>
    </source>
</evidence>
<evidence type="ECO:0000313" key="3">
    <source>
        <dbReference type="EMBL" id="KAB2811905.1"/>
    </source>
</evidence>
<evidence type="ECO:0000313" key="4">
    <source>
        <dbReference type="Proteomes" id="UP000449906"/>
    </source>
</evidence>
<feature type="region of interest" description="Disordered" evidence="1">
    <location>
        <begin position="21"/>
        <end position="40"/>
    </location>
</feature>
<accession>A0A7J5E0X8</accession>
<gene>
    <name evidence="3" type="ORF">F9L07_08685</name>
</gene>
<protein>
    <submittedName>
        <fullName evidence="3">Uncharacterized protein</fullName>
    </submittedName>
</protein>
<dbReference type="AlphaFoldDB" id="A0A7J5E0X8"/>
<comment type="caution">
    <text evidence="3">The sequence shown here is derived from an EMBL/GenBank/DDBJ whole genome shotgun (WGS) entry which is preliminary data.</text>
</comment>